<protein>
    <submittedName>
        <fullName evidence="1">Uncharacterized protein</fullName>
    </submittedName>
</protein>
<proteinExistence type="predicted"/>
<evidence type="ECO:0000313" key="1">
    <source>
        <dbReference type="EMBL" id="MFD2648827.1"/>
    </source>
</evidence>
<comment type="caution">
    <text evidence="1">The sequence shown here is derived from an EMBL/GenBank/DDBJ whole genome shotgun (WGS) entry which is preliminary data.</text>
</comment>
<dbReference type="Proteomes" id="UP001597521">
    <property type="component" value="Unassembled WGS sequence"/>
</dbReference>
<keyword evidence="2" id="KW-1185">Reference proteome</keyword>
<gene>
    <name evidence="1" type="ORF">ACFSX5_13635</name>
</gene>
<sequence>MPTINHAAAILRWWEQVEANGGVDSVDQIATVSTMLFGCHRWLEVYAEEASPSETSRIIQIRDELEGWLSKRGAVFRG</sequence>
<dbReference type="EMBL" id="JBHUNP010000001">
    <property type="protein sequence ID" value="MFD2648827.1"/>
    <property type="molecule type" value="Genomic_DNA"/>
</dbReference>
<name>A0ABW5QM50_9HYPH</name>
<reference evidence="2" key="1">
    <citation type="journal article" date="2019" name="Int. J. Syst. Evol. Microbiol.">
        <title>The Global Catalogue of Microorganisms (GCM) 10K type strain sequencing project: providing services to taxonomists for standard genome sequencing and annotation.</title>
        <authorList>
            <consortium name="The Broad Institute Genomics Platform"/>
            <consortium name="The Broad Institute Genome Sequencing Center for Infectious Disease"/>
            <person name="Wu L."/>
            <person name="Ma J."/>
        </authorList>
    </citation>
    <scope>NUCLEOTIDE SEQUENCE [LARGE SCALE GENOMIC DNA]</scope>
    <source>
        <strain evidence="2">CCM 7427</strain>
    </source>
</reference>
<evidence type="ECO:0000313" key="2">
    <source>
        <dbReference type="Proteomes" id="UP001597521"/>
    </source>
</evidence>
<accession>A0ABW5QM50</accession>
<organism evidence="1 2">
    <name type="scientific">Devosia albogilva</name>
    <dbReference type="NCBI Taxonomy" id="429726"/>
    <lineage>
        <taxon>Bacteria</taxon>
        <taxon>Pseudomonadati</taxon>
        <taxon>Pseudomonadota</taxon>
        <taxon>Alphaproteobacteria</taxon>
        <taxon>Hyphomicrobiales</taxon>
        <taxon>Devosiaceae</taxon>
        <taxon>Devosia</taxon>
    </lineage>
</organism>
<dbReference type="RefSeq" id="WP_386834152.1">
    <property type="nucleotide sequence ID" value="NZ_JBHUNP010000001.1"/>
</dbReference>